<organism evidence="11 12">
    <name type="scientific">Nocardiopsis endophytica</name>
    <dbReference type="NCBI Taxonomy" id="3018445"/>
    <lineage>
        <taxon>Bacteria</taxon>
        <taxon>Bacillati</taxon>
        <taxon>Actinomycetota</taxon>
        <taxon>Actinomycetes</taxon>
        <taxon>Streptosporangiales</taxon>
        <taxon>Nocardiopsidaceae</taxon>
        <taxon>Nocardiopsis</taxon>
    </lineage>
</organism>
<keyword evidence="3" id="KW-0597">Phosphoprotein</keyword>
<dbReference type="InterPro" id="IPR036890">
    <property type="entry name" value="HATPase_C_sf"/>
</dbReference>
<dbReference type="Gene3D" id="1.20.5.1930">
    <property type="match status" value="1"/>
</dbReference>
<feature type="transmembrane region" description="Helical" evidence="9">
    <location>
        <begin position="360"/>
        <end position="381"/>
    </location>
</feature>
<gene>
    <name evidence="11" type="ORF">O4J56_02985</name>
</gene>
<sequence length="485" mass="51347">MDSTEGRRIAAGRWGGWAREAVLAALLVWAVHGAVTTTGPIGPISAFLPLLAGVAFAAGRLSAFRYAAPAVLAVAIGEGLLRVVVPLAVGAEPWSGMADAIVTLLFGAFPWFAGRYMRQRAELLDTGWERVAALERERDAVAEQERLRERARIAEEMHDSLGHDLSLIAVRAGGLEVAPGLSEEDYREGVGELRARASEAIGRLHEVIGLLERARGQDGADAPLERLIVRARSSGMEIDWDGTEAPGDQAARTLVFAVVREALTNAAKHAPGAAVTVEVGTRRRGRTAVVRVANGPADEGLPVSAGGGRGLGSLRDRVERAGGALEFGPTGGGGFAVEARLSATAAAAARERPARARRELAVAVAAATAVLLPLVVGWYAYGAYLTENAVLTEEDFSRLAIGQDRAAVEELLPPARLPTAVVDPGLELLMPEEADECRYYRSPRGPEWSPDRAYQVCFSGGGLVSACVYDRRPTLDLNCKEDGDA</sequence>
<evidence type="ECO:0000259" key="10">
    <source>
        <dbReference type="Pfam" id="PF07730"/>
    </source>
</evidence>
<dbReference type="Gene3D" id="3.30.565.10">
    <property type="entry name" value="Histidine kinase-like ATPase, C-terminal domain"/>
    <property type="match status" value="1"/>
</dbReference>
<feature type="transmembrane region" description="Helical" evidence="9">
    <location>
        <begin position="17"/>
        <end position="35"/>
    </location>
</feature>
<evidence type="ECO:0000256" key="1">
    <source>
        <dbReference type="ARBA" id="ARBA00000085"/>
    </source>
</evidence>
<evidence type="ECO:0000256" key="3">
    <source>
        <dbReference type="ARBA" id="ARBA00022553"/>
    </source>
</evidence>
<keyword evidence="12" id="KW-1185">Reference proteome</keyword>
<dbReference type="PANTHER" id="PTHR24421:SF10">
    <property type="entry name" value="NITRATE_NITRITE SENSOR PROTEIN NARQ"/>
    <property type="match status" value="1"/>
</dbReference>
<dbReference type="Proteomes" id="UP001527866">
    <property type="component" value="Unassembled WGS sequence"/>
</dbReference>
<keyword evidence="6 11" id="KW-0418">Kinase</keyword>
<feature type="transmembrane region" description="Helical" evidence="9">
    <location>
        <begin position="41"/>
        <end position="59"/>
    </location>
</feature>
<keyword evidence="7" id="KW-0067">ATP-binding</keyword>
<protein>
    <recommendedName>
        <fullName evidence="2">histidine kinase</fullName>
        <ecNumber evidence="2">2.7.13.3</ecNumber>
    </recommendedName>
</protein>
<evidence type="ECO:0000256" key="7">
    <source>
        <dbReference type="ARBA" id="ARBA00022840"/>
    </source>
</evidence>
<dbReference type="InterPro" id="IPR050482">
    <property type="entry name" value="Sensor_HK_TwoCompSys"/>
</dbReference>
<reference evidence="11 12" key="1">
    <citation type="submission" date="2023-01" db="EMBL/GenBank/DDBJ databases">
        <title>Draft genome sequence of Nocardiopsis sp. RSe5-2 isolated from halophytes.</title>
        <authorList>
            <person name="Duangmal K."/>
            <person name="Chantavorakit T."/>
        </authorList>
    </citation>
    <scope>NUCLEOTIDE SEQUENCE [LARGE SCALE GENOMIC DNA]</scope>
    <source>
        <strain evidence="11 12">RSe5-2</strain>
    </source>
</reference>
<dbReference type="SUPFAM" id="SSF55874">
    <property type="entry name" value="ATPase domain of HSP90 chaperone/DNA topoisomerase II/histidine kinase"/>
    <property type="match status" value="1"/>
</dbReference>
<keyword evidence="4" id="KW-0808">Transferase</keyword>
<keyword evidence="9" id="KW-0472">Membrane</keyword>
<feature type="domain" description="Signal transduction histidine kinase subgroup 3 dimerisation and phosphoacceptor" evidence="10">
    <location>
        <begin position="149"/>
        <end position="212"/>
    </location>
</feature>
<dbReference type="EC" id="2.7.13.3" evidence="2"/>
<dbReference type="PANTHER" id="PTHR24421">
    <property type="entry name" value="NITRATE/NITRITE SENSOR PROTEIN NARX-RELATED"/>
    <property type="match status" value="1"/>
</dbReference>
<evidence type="ECO:0000313" key="11">
    <source>
        <dbReference type="EMBL" id="MDA2809595.1"/>
    </source>
</evidence>
<dbReference type="EMBL" id="JAQFWQ010000005">
    <property type="protein sequence ID" value="MDA2809595.1"/>
    <property type="molecule type" value="Genomic_DNA"/>
</dbReference>
<keyword evidence="9" id="KW-1133">Transmembrane helix</keyword>
<evidence type="ECO:0000256" key="4">
    <source>
        <dbReference type="ARBA" id="ARBA00022679"/>
    </source>
</evidence>
<evidence type="ECO:0000313" key="12">
    <source>
        <dbReference type="Proteomes" id="UP001527866"/>
    </source>
</evidence>
<feature type="transmembrane region" description="Helical" evidence="9">
    <location>
        <begin position="94"/>
        <end position="113"/>
    </location>
</feature>
<name>A0ABT4TY24_9ACTN</name>
<accession>A0ABT4TY24</accession>
<evidence type="ECO:0000256" key="5">
    <source>
        <dbReference type="ARBA" id="ARBA00022741"/>
    </source>
</evidence>
<feature type="transmembrane region" description="Helical" evidence="9">
    <location>
        <begin position="66"/>
        <end position="88"/>
    </location>
</feature>
<proteinExistence type="predicted"/>
<comment type="caution">
    <text evidence="11">The sequence shown here is derived from an EMBL/GenBank/DDBJ whole genome shotgun (WGS) entry which is preliminary data.</text>
</comment>
<keyword evidence="8" id="KW-0902">Two-component regulatory system</keyword>
<evidence type="ECO:0000256" key="2">
    <source>
        <dbReference type="ARBA" id="ARBA00012438"/>
    </source>
</evidence>
<evidence type="ECO:0000256" key="8">
    <source>
        <dbReference type="ARBA" id="ARBA00023012"/>
    </source>
</evidence>
<dbReference type="CDD" id="cd16917">
    <property type="entry name" value="HATPase_UhpB-NarQ-NarX-like"/>
    <property type="match status" value="1"/>
</dbReference>
<dbReference type="Pfam" id="PF07730">
    <property type="entry name" value="HisKA_3"/>
    <property type="match status" value="1"/>
</dbReference>
<keyword evidence="5" id="KW-0547">Nucleotide-binding</keyword>
<dbReference type="GO" id="GO:0016301">
    <property type="term" value="F:kinase activity"/>
    <property type="evidence" value="ECO:0007669"/>
    <property type="project" value="UniProtKB-KW"/>
</dbReference>
<comment type="catalytic activity">
    <reaction evidence="1">
        <text>ATP + protein L-histidine = ADP + protein N-phospho-L-histidine.</text>
        <dbReference type="EC" id="2.7.13.3"/>
    </reaction>
</comment>
<evidence type="ECO:0000256" key="9">
    <source>
        <dbReference type="SAM" id="Phobius"/>
    </source>
</evidence>
<keyword evidence="9" id="KW-0812">Transmembrane</keyword>
<dbReference type="InterPro" id="IPR011712">
    <property type="entry name" value="Sig_transdc_His_kin_sub3_dim/P"/>
</dbReference>
<evidence type="ECO:0000256" key="6">
    <source>
        <dbReference type="ARBA" id="ARBA00022777"/>
    </source>
</evidence>
<dbReference type="RefSeq" id="WP_270683498.1">
    <property type="nucleotide sequence ID" value="NZ_JAQFWQ010000005.1"/>
</dbReference>